<organism evidence="2 3">
    <name type="scientific">Myotis myotis</name>
    <name type="common">Greater mouse-eared bat</name>
    <name type="synonym">Vespertilio myotis</name>
    <dbReference type="NCBI Taxonomy" id="51298"/>
    <lineage>
        <taxon>Eukaryota</taxon>
        <taxon>Metazoa</taxon>
        <taxon>Chordata</taxon>
        <taxon>Craniata</taxon>
        <taxon>Vertebrata</taxon>
        <taxon>Euteleostomi</taxon>
        <taxon>Mammalia</taxon>
        <taxon>Eutheria</taxon>
        <taxon>Laurasiatheria</taxon>
        <taxon>Chiroptera</taxon>
        <taxon>Yangochiroptera</taxon>
        <taxon>Vespertilionidae</taxon>
        <taxon>Myotis</taxon>
    </lineage>
</organism>
<keyword evidence="3" id="KW-1185">Reference proteome</keyword>
<accession>A0A7J7U5B0</accession>
<evidence type="ECO:0000313" key="2">
    <source>
        <dbReference type="EMBL" id="KAF6308021.1"/>
    </source>
</evidence>
<name>A0A7J7U5B0_MYOMY</name>
<feature type="compositionally biased region" description="Basic and acidic residues" evidence="1">
    <location>
        <begin position="94"/>
        <end position="107"/>
    </location>
</feature>
<proteinExistence type="predicted"/>
<dbReference type="AlphaFoldDB" id="A0A7J7U5B0"/>
<feature type="region of interest" description="Disordered" evidence="1">
    <location>
        <begin position="1"/>
        <end position="66"/>
    </location>
</feature>
<feature type="compositionally biased region" description="Polar residues" evidence="1">
    <location>
        <begin position="128"/>
        <end position="138"/>
    </location>
</feature>
<evidence type="ECO:0000313" key="3">
    <source>
        <dbReference type="Proteomes" id="UP000527355"/>
    </source>
</evidence>
<dbReference type="EMBL" id="JABWUV010000014">
    <property type="protein sequence ID" value="KAF6308021.1"/>
    <property type="molecule type" value="Genomic_DNA"/>
</dbReference>
<evidence type="ECO:0000256" key="1">
    <source>
        <dbReference type="SAM" id="MobiDB-lite"/>
    </source>
</evidence>
<reference evidence="2 3" key="1">
    <citation type="journal article" date="2020" name="Nature">
        <title>Six reference-quality genomes reveal evolution of bat adaptations.</title>
        <authorList>
            <person name="Jebb D."/>
            <person name="Huang Z."/>
            <person name="Pippel M."/>
            <person name="Hughes G.M."/>
            <person name="Lavrichenko K."/>
            <person name="Devanna P."/>
            <person name="Winkler S."/>
            <person name="Jermiin L.S."/>
            <person name="Skirmuntt E.C."/>
            <person name="Katzourakis A."/>
            <person name="Burkitt-Gray L."/>
            <person name="Ray D.A."/>
            <person name="Sullivan K.A.M."/>
            <person name="Roscito J.G."/>
            <person name="Kirilenko B.M."/>
            <person name="Davalos L.M."/>
            <person name="Corthals A.P."/>
            <person name="Power M.L."/>
            <person name="Jones G."/>
            <person name="Ransome R.D."/>
            <person name="Dechmann D.K.N."/>
            <person name="Locatelli A.G."/>
            <person name="Puechmaille S.J."/>
            <person name="Fedrigo O."/>
            <person name="Jarvis E.D."/>
            <person name="Hiller M."/>
            <person name="Vernes S.C."/>
            <person name="Myers E.W."/>
            <person name="Teeling E.C."/>
        </authorList>
    </citation>
    <scope>NUCLEOTIDE SEQUENCE [LARGE SCALE GENOMIC DNA]</scope>
    <source>
        <strain evidence="2">MMyoMyo1</strain>
        <tissue evidence="2">Flight muscle</tissue>
    </source>
</reference>
<sequence length="138" mass="15441">MFPQAGSSPESPMSDRRQYQPASRSGCHPGTRTPAPGPATPSQRSLPQASRGFWSGQEAQHHSRAVRLVPPALLLKESSRRDIFPIELFLREWKGRRERDERERTSVRETQGLVASQMEPDQGRGLNLQPQDVSLTGN</sequence>
<gene>
    <name evidence="2" type="ORF">mMyoMyo1_008814</name>
</gene>
<feature type="compositionally biased region" description="Polar residues" evidence="1">
    <location>
        <begin position="1"/>
        <end position="11"/>
    </location>
</feature>
<comment type="caution">
    <text evidence="2">The sequence shown here is derived from an EMBL/GenBank/DDBJ whole genome shotgun (WGS) entry which is preliminary data.</text>
</comment>
<protein>
    <submittedName>
        <fullName evidence="2">Uncharacterized protein</fullName>
    </submittedName>
</protein>
<dbReference type="Proteomes" id="UP000527355">
    <property type="component" value="Unassembled WGS sequence"/>
</dbReference>
<feature type="region of interest" description="Disordered" evidence="1">
    <location>
        <begin position="94"/>
        <end position="138"/>
    </location>
</feature>